<comment type="caution">
    <text evidence="1">The sequence shown here is derived from an EMBL/GenBank/DDBJ whole genome shotgun (WGS) entry which is preliminary data.</text>
</comment>
<proteinExistence type="predicted"/>
<accession>A0ACB7SFW8</accession>
<keyword evidence="2" id="KW-1185">Reference proteome</keyword>
<gene>
    <name evidence="1" type="ORF">HPB50_016752</name>
</gene>
<sequence length="140" mass="14625">MADETLASDNTSAPIPIESDDAEGEWITPGKACPSRILCTTIGSSSAVVLASLGLTIALSACKPAFVPHLPSTSPMNHIPVLHGALTVETTVHDITLRCTHTSPGEAELTLQPGLSLISDFLSRSGLQAAPEKSKLLLHY</sequence>
<dbReference type="EMBL" id="CM023484">
    <property type="protein sequence ID" value="KAH6933595.1"/>
    <property type="molecule type" value="Genomic_DNA"/>
</dbReference>
<protein>
    <submittedName>
        <fullName evidence="1">Uncharacterized protein</fullName>
    </submittedName>
</protein>
<evidence type="ECO:0000313" key="1">
    <source>
        <dbReference type="EMBL" id="KAH6933595.1"/>
    </source>
</evidence>
<reference evidence="1" key="1">
    <citation type="submission" date="2020-05" db="EMBL/GenBank/DDBJ databases">
        <title>Large-scale comparative analyses of tick genomes elucidate their genetic diversity and vector capacities.</title>
        <authorList>
            <person name="Jia N."/>
            <person name="Wang J."/>
            <person name="Shi W."/>
            <person name="Du L."/>
            <person name="Sun Y."/>
            <person name="Zhan W."/>
            <person name="Jiang J."/>
            <person name="Wang Q."/>
            <person name="Zhang B."/>
            <person name="Ji P."/>
            <person name="Sakyi L.B."/>
            <person name="Cui X."/>
            <person name="Yuan T."/>
            <person name="Jiang B."/>
            <person name="Yang W."/>
            <person name="Lam T.T.-Y."/>
            <person name="Chang Q."/>
            <person name="Ding S."/>
            <person name="Wang X."/>
            <person name="Zhu J."/>
            <person name="Ruan X."/>
            <person name="Zhao L."/>
            <person name="Wei J."/>
            <person name="Que T."/>
            <person name="Du C."/>
            <person name="Cheng J."/>
            <person name="Dai P."/>
            <person name="Han X."/>
            <person name="Huang E."/>
            <person name="Gao Y."/>
            <person name="Liu J."/>
            <person name="Shao H."/>
            <person name="Ye R."/>
            <person name="Li L."/>
            <person name="Wei W."/>
            <person name="Wang X."/>
            <person name="Wang C."/>
            <person name="Yang T."/>
            <person name="Huo Q."/>
            <person name="Li W."/>
            <person name="Guo W."/>
            <person name="Chen H."/>
            <person name="Zhou L."/>
            <person name="Ni X."/>
            <person name="Tian J."/>
            <person name="Zhou Y."/>
            <person name="Sheng Y."/>
            <person name="Liu T."/>
            <person name="Pan Y."/>
            <person name="Xia L."/>
            <person name="Li J."/>
            <person name="Zhao F."/>
            <person name="Cao W."/>
        </authorList>
    </citation>
    <scope>NUCLEOTIDE SEQUENCE</scope>
    <source>
        <strain evidence="1">Hyas-2018</strain>
    </source>
</reference>
<dbReference type="Proteomes" id="UP000821845">
    <property type="component" value="Chromosome 4"/>
</dbReference>
<name>A0ACB7SFW8_HYAAI</name>
<evidence type="ECO:0000313" key="2">
    <source>
        <dbReference type="Proteomes" id="UP000821845"/>
    </source>
</evidence>
<organism evidence="1 2">
    <name type="scientific">Hyalomma asiaticum</name>
    <name type="common">Tick</name>
    <dbReference type="NCBI Taxonomy" id="266040"/>
    <lineage>
        <taxon>Eukaryota</taxon>
        <taxon>Metazoa</taxon>
        <taxon>Ecdysozoa</taxon>
        <taxon>Arthropoda</taxon>
        <taxon>Chelicerata</taxon>
        <taxon>Arachnida</taxon>
        <taxon>Acari</taxon>
        <taxon>Parasitiformes</taxon>
        <taxon>Ixodida</taxon>
        <taxon>Ixodoidea</taxon>
        <taxon>Ixodidae</taxon>
        <taxon>Hyalomminae</taxon>
        <taxon>Hyalomma</taxon>
    </lineage>
</organism>